<evidence type="ECO:0000313" key="2">
    <source>
        <dbReference type="Proteomes" id="UP000678499"/>
    </source>
</evidence>
<accession>A0A7R9C2T5</accession>
<organism evidence="1">
    <name type="scientific">Notodromas monacha</name>
    <dbReference type="NCBI Taxonomy" id="399045"/>
    <lineage>
        <taxon>Eukaryota</taxon>
        <taxon>Metazoa</taxon>
        <taxon>Ecdysozoa</taxon>
        <taxon>Arthropoda</taxon>
        <taxon>Crustacea</taxon>
        <taxon>Oligostraca</taxon>
        <taxon>Ostracoda</taxon>
        <taxon>Podocopa</taxon>
        <taxon>Podocopida</taxon>
        <taxon>Cypridocopina</taxon>
        <taxon>Cypridoidea</taxon>
        <taxon>Cyprididae</taxon>
        <taxon>Notodromas</taxon>
    </lineage>
</organism>
<gene>
    <name evidence="1" type="ORF">NMOB1V02_LOCUS13334</name>
</gene>
<reference evidence="1" key="1">
    <citation type="submission" date="2020-11" db="EMBL/GenBank/DDBJ databases">
        <authorList>
            <person name="Tran Van P."/>
        </authorList>
    </citation>
    <scope>NUCLEOTIDE SEQUENCE</scope>
</reference>
<dbReference type="Proteomes" id="UP000678499">
    <property type="component" value="Unassembled WGS sequence"/>
</dbReference>
<proteinExistence type="predicted"/>
<evidence type="ECO:0000313" key="1">
    <source>
        <dbReference type="EMBL" id="CAD7285732.1"/>
    </source>
</evidence>
<dbReference type="EMBL" id="CAJPEX010021063">
    <property type="protein sequence ID" value="CAG0925884.1"/>
    <property type="molecule type" value="Genomic_DNA"/>
</dbReference>
<protein>
    <submittedName>
        <fullName evidence="1">Uncharacterized protein</fullName>
    </submittedName>
</protein>
<dbReference type="EMBL" id="OA903100">
    <property type="protein sequence ID" value="CAD7285732.1"/>
    <property type="molecule type" value="Genomic_DNA"/>
</dbReference>
<sequence length="39" mass="4633">MNGLRWLRMLSGRAVMKTHRNQNTAPWSLNFWTQSEISN</sequence>
<name>A0A7R9C2T5_9CRUS</name>
<dbReference type="AlphaFoldDB" id="A0A7R9C2T5"/>
<keyword evidence="2" id="KW-1185">Reference proteome</keyword>